<feature type="chain" id="PRO_5002166787" evidence="1">
    <location>
        <begin position="19"/>
        <end position="110"/>
    </location>
</feature>
<keyword evidence="1" id="KW-0732">Signal</keyword>
<name>A0A0C2I735_9PSED</name>
<dbReference type="EMBL" id="JXDG01000045">
    <property type="protein sequence ID" value="KIH82685.1"/>
    <property type="molecule type" value="Genomic_DNA"/>
</dbReference>
<proteinExistence type="predicted"/>
<dbReference type="RefSeq" id="WP_040069120.1">
    <property type="nucleotide sequence ID" value="NZ_CP144470.1"/>
</dbReference>
<evidence type="ECO:0000256" key="1">
    <source>
        <dbReference type="SAM" id="SignalP"/>
    </source>
</evidence>
<comment type="caution">
    <text evidence="2">The sequence shown here is derived from an EMBL/GenBank/DDBJ whole genome shotgun (WGS) entry which is preliminary data.</text>
</comment>
<dbReference type="OrthoDB" id="7917348at2"/>
<gene>
    <name evidence="2" type="ORF">UCMB321_3462</name>
</gene>
<keyword evidence="2" id="KW-0449">Lipoprotein</keyword>
<dbReference type="PATRIC" id="fig|226910.6.peg.3454"/>
<dbReference type="PANTHER" id="PTHR39600">
    <property type="entry name" value="PEPTIDASE INHIBITOR I78 FAMILY PROTEIN"/>
    <property type="match status" value="1"/>
</dbReference>
<protein>
    <submittedName>
        <fullName evidence="2">Putative Lipoprotein</fullName>
    </submittedName>
</protein>
<dbReference type="AlphaFoldDB" id="A0A0C2I735"/>
<dbReference type="Gene3D" id="3.30.10.10">
    <property type="entry name" value="Trypsin Inhibitor V, subunit A"/>
    <property type="match status" value="1"/>
</dbReference>
<dbReference type="Proteomes" id="UP000031535">
    <property type="component" value="Unassembled WGS sequence"/>
</dbReference>
<dbReference type="PANTHER" id="PTHR39600:SF1">
    <property type="entry name" value="PEPTIDASE INHIBITOR I78 FAMILY PROTEIN"/>
    <property type="match status" value="1"/>
</dbReference>
<reference evidence="2 3" key="1">
    <citation type="submission" date="2015-01" db="EMBL/GenBank/DDBJ databases">
        <title>Complete genome of Pseudomonas batumici UCM B-321 producer of the batumin antibiotic with strong antistaphilococcal and potential anticancer activity.</title>
        <authorList>
            <person name="Klochko V.V."/>
            <person name="Zelena L.B."/>
            <person name="Elena K.A."/>
            <person name="Reva O.N."/>
        </authorList>
    </citation>
    <scope>NUCLEOTIDE SEQUENCE [LARGE SCALE GENOMIC DNA]</scope>
    <source>
        <strain evidence="2 3">UCM B-321</strain>
    </source>
</reference>
<evidence type="ECO:0000313" key="2">
    <source>
        <dbReference type="EMBL" id="KIH82685.1"/>
    </source>
</evidence>
<dbReference type="InterPro" id="IPR021719">
    <property type="entry name" value="Prot_inh_I78"/>
</dbReference>
<dbReference type="Pfam" id="PF11720">
    <property type="entry name" value="Inhibitor_I78"/>
    <property type="match status" value="1"/>
</dbReference>
<feature type="signal peptide" evidence="1">
    <location>
        <begin position="1"/>
        <end position="18"/>
    </location>
</feature>
<dbReference type="STRING" id="226910.UCMB321_3462"/>
<sequence length="110" mass="11235">MPWKLASLGALFALSVLAGCTTSASSAAKESAAPKDSVTQAGDGRCEAKGADFAIGQSASAALLEQARSRTGAQSARVLGPDDMVTLEYRSDRLNLNTDSSGKIIRANCG</sequence>
<evidence type="ECO:0000313" key="3">
    <source>
        <dbReference type="Proteomes" id="UP000031535"/>
    </source>
</evidence>
<organism evidence="2 3">
    <name type="scientific">Pseudomonas batumici</name>
    <dbReference type="NCBI Taxonomy" id="226910"/>
    <lineage>
        <taxon>Bacteria</taxon>
        <taxon>Pseudomonadati</taxon>
        <taxon>Pseudomonadota</taxon>
        <taxon>Gammaproteobacteria</taxon>
        <taxon>Pseudomonadales</taxon>
        <taxon>Pseudomonadaceae</taxon>
        <taxon>Pseudomonas</taxon>
    </lineage>
</organism>
<keyword evidence="3" id="KW-1185">Reference proteome</keyword>
<dbReference type="PROSITE" id="PS51257">
    <property type="entry name" value="PROKAR_LIPOPROTEIN"/>
    <property type="match status" value="1"/>
</dbReference>
<accession>A0A0C2I735</accession>